<evidence type="ECO:0000256" key="5">
    <source>
        <dbReference type="ARBA" id="ARBA00023136"/>
    </source>
</evidence>
<keyword evidence="4 6" id="KW-1133">Transmembrane helix</keyword>
<feature type="transmembrane region" description="Helical" evidence="6">
    <location>
        <begin position="521"/>
        <end position="543"/>
    </location>
</feature>
<comment type="similarity">
    <text evidence="2">Belongs to the major facilitator superfamily. Proton-dependent oligopeptide transporter (POT/PTR) (TC 2.A.17) family.</text>
</comment>
<evidence type="ECO:0000256" key="6">
    <source>
        <dbReference type="SAM" id="Phobius"/>
    </source>
</evidence>
<dbReference type="GO" id="GO:0006857">
    <property type="term" value="P:oligopeptide transport"/>
    <property type="evidence" value="ECO:0007669"/>
    <property type="project" value="InterPro"/>
</dbReference>
<reference evidence="7" key="1">
    <citation type="submission" date="2024-03" db="EMBL/GenBank/DDBJ databases">
        <title>WGS assembly of Saponaria officinalis var. Norfolk2.</title>
        <authorList>
            <person name="Jenkins J."/>
            <person name="Shu S."/>
            <person name="Grimwood J."/>
            <person name="Barry K."/>
            <person name="Goodstein D."/>
            <person name="Schmutz J."/>
            <person name="Leebens-Mack J."/>
            <person name="Osbourn A."/>
        </authorList>
    </citation>
    <scope>NUCLEOTIDE SEQUENCE [LARGE SCALE GENOMIC DNA]</scope>
    <source>
        <strain evidence="7">JIC</strain>
    </source>
</reference>
<feature type="transmembrane region" description="Helical" evidence="6">
    <location>
        <begin position="354"/>
        <end position="373"/>
    </location>
</feature>
<name>A0AAW1HPB4_SAPOF</name>
<keyword evidence="3 6" id="KW-0812">Transmembrane</keyword>
<dbReference type="InterPro" id="IPR018456">
    <property type="entry name" value="PTR2_symporter_CS"/>
</dbReference>
<feature type="transmembrane region" description="Helical" evidence="6">
    <location>
        <begin position="131"/>
        <end position="151"/>
    </location>
</feature>
<sequence length="596" mass="66272">MKNHSQHPKTAAKMSSHEDHLLNLQDELLQCKGNELYTGDGSVDLNGRPVLKSKTGNWKACFFILGGEFCERLAFSGIDSNLVTYLTRQMHQGNASAARMASTWSGTCYLTPLLGAFIADSYWGRYRTISVFSIIYIIGLSALTLSVFLPADRSAESFDSGRPLSTPPKNVVFFVGLYLVALGTGGIKPCVPSFGADQFDDTDTRERTKKGSFFSWFFFCICTGALIASSLLVWIQENVGWGIGYGIPAVCMGVAVVCFFWGTPFYRFQSPGGSPLTGICQVIFASVRKCKLDAPLDHGLLYETSDTGCHKLEHTEGLDFLDKAAVITDLESERRDISSPWRLCTVTRVEELKILIRLFPVWVTGIINYGFHVQRSTTFIEQGMLMDRRVGSFTIPAASLVTCAVISSLVWVPIYEKIFVPIARKFTRKERGISELHRIGIGLCLTVLAAVFATMVERRRLQLAEELGLTDEKDGVVPLSILWQVPQYVILGIGDVFAYIGRLEFINDQSPDSMKTLCNGFVLLIIALAFYLSSVVVTIVTVITTSGGKTGWIPDNLNKGHLDYYFCFWTGFTFLNLLVYVLCAMKYKHKRLKHVA</sequence>
<dbReference type="GO" id="GO:0022857">
    <property type="term" value="F:transmembrane transporter activity"/>
    <property type="evidence" value="ECO:0007669"/>
    <property type="project" value="InterPro"/>
</dbReference>
<comment type="caution">
    <text evidence="7">The sequence shown here is derived from an EMBL/GenBank/DDBJ whole genome shotgun (WGS) entry which is preliminary data.</text>
</comment>
<evidence type="ECO:0000256" key="4">
    <source>
        <dbReference type="ARBA" id="ARBA00022989"/>
    </source>
</evidence>
<dbReference type="EMBL" id="JBDFQZ010000011">
    <property type="protein sequence ID" value="KAK9678305.1"/>
    <property type="molecule type" value="Genomic_DNA"/>
</dbReference>
<dbReference type="AlphaFoldDB" id="A0AAW1HPB4"/>
<feature type="transmembrane region" description="Helical" evidence="6">
    <location>
        <begin position="476"/>
        <end position="500"/>
    </location>
</feature>
<evidence type="ECO:0000313" key="8">
    <source>
        <dbReference type="Proteomes" id="UP001443914"/>
    </source>
</evidence>
<comment type="subcellular location">
    <subcellularLocation>
        <location evidence="1">Membrane</location>
        <topology evidence="1">Multi-pass membrane protein</topology>
    </subcellularLocation>
</comment>
<dbReference type="InterPro" id="IPR000109">
    <property type="entry name" value="POT_fam"/>
</dbReference>
<dbReference type="GO" id="GO:0016020">
    <property type="term" value="C:membrane"/>
    <property type="evidence" value="ECO:0007669"/>
    <property type="project" value="UniProtKB-SubCell"/>
</dbReference>
<dbReference type="Pfam" id="PF00854">
    <property type="entry name" value="PTR2"/>
    <property type="match status" value="1"/>
</dbReference>
<feature type="transmembrane region" description="Helical" evidence="6">
    <location>
        <begin position="393"/>
        <end position="415"/>
    </location>
</feature>
<dbReference type="PROSITE" id="PS01022">
    <property type="entry name" value="PTR2_1"/>
    <property type="match status" value="1"/>
</dbReference>
<evidence type="ECO:0000256" key="3">
    <source>
        <dbReference type="ARBA" id="ARBA00022692"/>
    </source>
</evidence>
<evidence type="ECO:0000256" key="2">
    <source>
        <dbReference type="ARBA" id="ARBA00005982"/>
    </source>
</evidence>
<dbReference type="PANTHER" id="PTHR11654">
    <property type="entry name" value="OLIGOPEPTIDE TRANSPORTER-RELATED"/>
    <property type="match status" value="1"/>
</dbReference>
<keyword evidence="8" id="KW-1185">Reference proteome</keyword>
<dbReference type="Proteomes" id="UP001443914">
    <property type="component" value="Unassembled WGS sequence"/>
</dbReference>
<feature type="transmembrane region" description="Helical" evidence="6">
    <location>
        <begin position="212"/>
        <end position="235"/>
    </location>
</feature>
<dbReference type="Gene3D" id="1.20.1250.20">
    <property type="entry name" value="MFS general substrate transporter like domains"/>
    <property type="match status" value="1"/>
</dbReference>
<gene>
    <name evidence="7" type="ORF">RND81_11G202400</name>
</gene>
<feature type="transmembrane region" description="Helical" evidence="6">
    <location>
        <begin position="436"/>
        <end position="456"/>
    </location>
</feature>
<evidence type="ECO:0000256" key="1">
    <source>
        <dbReference type="ARBA" id="ARBA00004141"/>
    </source>
</evidence>
<accession>A0AAW1HPB4</accession>
<feature type="transmembrane region" description="Helical" evidence="6">
    <location>
        <begin position="171"/>
        <end position="191"/>
    </location>
</feature>
<dbReference type="InterPro" id="IPR036259">
    <property type="entry name" value="MFS_trans_sf"/>
</dbReference>
<feature type="transmembrane region" description="Helical" evidence="6">
    <location>
        <begin position="563"/>
        <end position="583"/>
    </location>
</feature>
<protein>
    <submittedName>
        <fullName evidence="7">Uncharacterized protein</fullName>
    </submittedName>
</protein>
<feature type="transmembrane region" description="Helical" evidence="6">
    <location>
        <begin position="241"/>
        <end position="261"/>
    </location>
</feature>
<dbReference type="SUPFAM" id="SSF103473">
    <property type="entry name" value="MFS general substrate transporter"/>
    <property type="match status" value="1"/>
</dbReference>
<proteinExistence type="inferred from homology"/>
<evidence type="ECO:0000313" key="7">
    <source>
        <dbReference type="EMBL" id="KAK9678305.1"/>
    </source>
</evidence>
<keyword evidence="5 6" id="KW-0472">Membrane</keyword>
<organism evidence="7 8">
    <name type="scientific">Saponaria officinalis</name>
    <name type="common">Common soapwort</name>
    <name type="synonym">Lychnis saponaria</name>
    <dbReference type="NCBI Taxonomy" id="3572"/>
    <lineage>
        <taxon>Eukaryota</taxon>
        <taxon>Viridiplantae</taxon>
        <taxon>Streptophyta</taxon>
        <taxon>Embryophyta</taxon>
        <taxon>Tracheophyta</taxon>
        <taxon>Spermatophyta</taxon>
        <taxon>Magnoliopsida</taxon>
        <taxon>eudicotyledons</taxon>
        <taxon>Gunneridae</taxon>
        <taxon>Pentapetalae</taxon>
        <taxon>Caryophyllales</taxon>
        <taxon>Caryophyllaceae</taxon>
        <taxon>Caryophylleae</taxon>
        <taxon>Saponaria</taxon>
    </lineage>
</organism>